<keyword evidence="4" id="KW-1133">Transmembrane helix</keyword>
<evidence type="ECO:0000256" key="2">
    <source>
        <dbReference type="ARBA" id="ARBA00023043"/>
    </source>
</evidence>
<feature type="repeat" description="ANK" evidence="3">
    <location>
        <begin position="620"/>
        <end position="652"/>
    </location>
</feature>
<evidence type="ECO:0000313" key="8">
    <source>
        <dbReference type="Proteomes" id="UP001341245"/>
    </source>
</evidence>
<feature type="repeat" description="ANK" evidence="3">
    <location>
        <begin position="901"/>
        <end position="933"/>
    </location>
</feature>
<dbReference type="Proteomes" id="UP001341245">
    <property type="component" value="Unassembled WGS sequence"/>
</dbReference>
<dbReference type="SMART" id="SM00248">
    <property type="entry name" value="ANK"/>
    <property type="match status" value="11"/>
</dbReference>
<dbReference type="InterPro" id="IPR050745">
    <property type="entry name" value="Multifunctional_regulatory"/>
</dbReference>
<reference evidence="7 8" key="1">
    <citation type="submission" date="2023-11" db="EMBL/GenBank/DDBJ databases">
        <title>Draft genome sequence and annotation of the polyextremotolerant black yeast-like fungus Aureobasidium pullulans NRRL 62042.</title>
        <authorList>
            <person name="Dielentheis-Frenken M.R.E."/>
            <person name="Wibberg D."/>
            <person name="Blank L.M."/>
            <person name="Tiso T."/>
        </authorList>
    </citation>
    <scope>NUCLEOTIDE SEQUENCE [LARGE SCALE GENOMIC DNA]</scope>
    <source>
        <strain evidence="7 8">NRRL 62042</strain>
    </source>
</reference>
<feature type="repeat" description="ANK" evidence="3">
    <location>
        <begin position="696"/>
        <end position="728"/>
    </location>
</feature>
<proteinExistence type="predicted"/>
<keyword evidence="8" id="KW-1185">Reference proteome</keyword>
<dbReference type="Pfam" id="PF12796">
    <property type="entry name" value="Ank_2"/>
    <property type="match status" value="3"/>
</dbReference>
<dbReference type="InterPro" id="IPR027417">
    <property type="entry name" value="P-loop_NTPase"/>
</dbReference>
<keyword evidence="4" id="KW-0812">Transmembrane</keyword>
<dbReference type="SUPFAM" id="SSF48403">
    <property type="entry name" value="Ankyrin repeat"/>
    <property type="match status" value="1"/>
</dbReference>
<dbReference type="SUPFAM" id="SSF52540">
    <property type="entry name" value="P-loop containing nucleoside triphosphate hydrolases"/>
    <property type="match status" value="1"/>
</dbReference>
<accession>A0ABR0T8P9</accession>
<feature type="repeat" description="ANK" evidence="3">
    <location>
        <begin position="729"/>
        <end position="761"/>
    </location>
</feature>
<dbReference type="InterPro" id="IPR054471">
    <property type="entry name" value="GPIID_WHD"/>
</dbReference>
<dbReference type="PANTHER" id="PTHR24189:SF50">
    <property type="entry name" value="ANKYRIN REPEAT AND SOCS BOX PROTEIN 2"/>
    <property type="match status" value="1"/>
</dbReference>
<dbReference type="EMBL" id="JASGXD010000016">
    <property type="protein sequence ID" value="KAK6000624.1"/>
    <property type="molecule type" value="Genomic_DNA"/>
</dbReference>
<feature type="domain" description="Nephrocystin 3-like N-terminal" evidence="6">
    <location>
        <begin position="117"/>
        <end position="291"/>
    </location>
</feature>
<dbReference type="PANTHER" id="PTHR24189">
    <property type="entry name" value="MYOTROPHIN"/>
    <property type="match status" value="1"/>
</dbReference>
<dbReference type="PROSITE" id="PS50088">
    <property type="entry name" value="ANK_REPEAT"/>
    <property type="match status" value="8"/>
</dbReference>
<protein>
    <recommendedName>
        <fullName evidence="9">Ankyrin</fullName>
    </recommendedName>
</protein>
<dbReference type="Gene3D" id="1.25.40.20">
    <property type="entry name" value="Ankyrin repeat-containing domain"/>
    <property type="match status" value="3"/>
</dbReference>
<dbReference type="Pfam" id="PF22939">
    <property type="entry name" value="WHD_GPIID"/>
    <property type="match status" value="1"/>
</dbReference>
<keyword evidence="2 3" id="KW-0040">ANK repeat</keyword>
<gene>
    <name evidence="7" type="ORF">QM012_003349</name>
</gene>
<dbReference type="InterPro" id="IPR056884">
    <property type="entry name" value="NPHP3-like_N"/>
</dbReference>
<feature type="repeat" description="ANK" evidence="3">
    <location>
        <begin position="663"/>
        <end position="695"/>
    </location>
</feature>
<dbReference type="Pfam" id="PF00023">
    <property type="entry name" value="Ank"/>
    <property type="match status" value="1"/>
</dbReference>
<feature type="domain" description="GPI inositol-deacylase winged helix" evidence="5">
    <location>
        <begin position="410"/>
        <end position="482"/>
    </location>
</feature>
<evidence type="ECO:0000259" key="5">
    <source>
        <dbReference type="Pfam" id="PF22939"/>
    </source>
</evidence>
<evidence type="ECO:0000256" key="4">
    <source>
        <dbReference type="SAM" id="Phobius"/>
    </source>
</evidence>
<dbReference type="PRINTS" id="PR01415">
    <property type="entry name" value="ANKYRIN"/>
</dbReference>
<comment type="caution">
    <text evidence="7">The sequence shown here is derived from an EMBL/GenBank/DDBJ whole genome shotgun (WGS) entry which is preliminary data.</text>
</comment>
<feature type="repeat" description="ANK" evidence="3">
    <location>
        <begin position="868"/>
        <end position="900"/>
    </location>
</feature>
<keyword evidence="4" id="KW-0472">Membrane</keyword>
<dbReference type="Gene3D" id="3.40.50.300">
    <property type="entry name" value="P-loop containing nucleotide triphosphate hydrolases"/>
    <property type="match status" value="1"/>
</dbReference>
<evidence type="ECO:0000256" key="3">
    <source>
        <dbReference type="PROSITE-ProRule" id="PRU00023"/>
    </source>
</evidence>
<organism evidence="7 8">
    <name type="scientific">Aureobasidium pullulans</name>
    <name type="common">Black yeast</name>
    <name type="synonym">Pullularia pullulans</name>
    <dbReference type="NCBI Taxonomy" id="5580"/>
    <lineage>
        <taxon>Eukaryota</taxon>
        <taxon>Fungi</taxon>
        <taxon>Dikarya</taxon>
        <taxon>Ascomycota</taxon>
        <taxon>Pezizomycotina</taxon>
        <taxon>Dothideomycetes</taxon>
        <taxon>Dothideomycetidae</taxon>
        <taxon>Dothideales</taxon>
        <taxon>Saccotheciaceae</taxon>
        <taxon>Aureobasidium</taxon>
    </lineage>
</organism>
<evidence type="ECO:0000256" key="1">
    <source>
        <dbReference type="ARBA" id="ARBA00022737"/>
    </source>
</evidence>
<evidence type="ECO:0000259" key="6">
    <source>
        <dbReference type="Pfam" id="PF24883"/>
    </source>
</evidence>
<feature type="repeat" description="ANK" evidence="3">
    <location>
        <begin position="762"/>
        <end position="801"/>
    </location>
</feature>
<sequence length="1049" mass="116258">MRRSLPFALISISINILRSIIVIAVIILKSSSLAYTIFRFGTMSFDSGLGDTPATAEPSELLSVQLEDLTSQVSAIWHDVEAIKAWIQGQLIMDGICPSAIDYAGQQGVLRSMRQKGIGEWFLETQEFKNWLNEDRAALLCSGLPGVGKTMITSLVVDHVLDGYKADHQIGVAYIYCQHDHHKVVLDEDPGYLMKMILRQFLECCETLPAEISNIAPADLRLLYSSKWQAKFPPSSDEISDLLAIVLSLFNKSFLIVDAIDELPWSARNEFVSQILAMQQEFNLNVLITSRHTSGIAQGIHSVTQVQIQAREEDLRCSAIRILERGYLLKERPDILERALSQTLKVADGILRLAIIYAKHLAGFRRMIDLLGVLDHPKNMLDPFHIDHTRAMQRLQEDDDSGDTKLGLLVIRWLCLAKRPLRLRELLHALATDGDVTTLSKDHIPLVSDVVDACAGLVVVDESNDSVGLFHETFREYLIKNQSHWFPAGDQTIGLMCVRYLSSDAFADGPCPEVDLTSLWSKCQAEDRTLAHRKRLDQFPLYQYASQNWYRHIRGTESENDEIVIRFLADDEKLSASCQTLDNLTPRTTGAHFAVQHSLSKALKAYLQLPKSRHNVKDNFGRRPLSYAAELNDITAADLLIAAGADPNSEDEKPVKGIERNIDAYTPLSYATRAGHLQMVKILFKQGPDVNHRDHRGRTLLSYAATCGAESVARLLLERGAEPNCQDFAHRTPLCHAAESGSCEVTMLLLDHGAYIDHADDNGATPLLLAARAESSAARPQHEKIISLLLAKGADVNVKSREQETPLSLAVQNKLVDSVRLLLQAGAKVNVWTNSLDPLSQASKHGPKELITLLLTAGDANLSLVNNRIKTPLALVALNGWSDTLQLLLEHGAKANDIDRKGRSVLSHAVESGSLECVDLLLKHGAEINHSNPATWYCEQLYYAMGMIAYNSGSRRAANAPMLEFLLNKGASPNKLDDVQRSVSVWESPLIYALDDLPAHDPSTERCIELLLDHGAQVDQVDKKGRSVLTCARHHSAGVKSLLRQYGAI</sequence>
<dbReference type="PROSITE" id="PS50297">
    <property type="entry name" value="ANK_REP_REGION"/>
    <property type="match status" value="7"/>
</dbReference>
<evidence type="ECO:0000313" key="7">
    <source>
        <dbReference type="EMBL" id="KAK6000624.1"/>
    </source>
</evidence>
<feature type="repeat" description="ANK" evidence="3">
    <location>
        <begin position="802"/>
        <end position="834"/>
    </location>
</feature>
<name>A0ABR0T8P9_AURPU</name>
<keyword evidence="1" id="KW-0677">Repeat</keyword>
<dbReference type="Pfam" id="PF24883">
    <property type="entry name" value="NPHP3_N"/>
    <property type="match status" value="1"/>
</dbReference>
<dbReference type="InterPro" id="IPR002110">
    <property type="entry name" value="Ankyrin_rpt"/>
</dbReference>
<evidence type="ECO:0008006" key="9">
    <source>
        <dbReference type="Google" id="ProtNLM"/>
    </source>
</evidence>
<dbReference type="InterPro" id="IPR036770">
    <property type="entry name" value="Ankyrin_rpt-contain_sf"/>
</dbReference>
<feature type="transmembrane region" description="Helical" evidence="4">
    <location>
        <begin position="7"/>
        <end position="28"/>
    </location>
</feature>